<comment type="caution">
    <text evidence="1">The sequence shown here is derived from an EMBL/GenBank/DDBJ whole genome shotgun (WGS) entry which is preliminary data.</text>
</comment>
<name>A0ACC0G2P0_9ERIC</name>
<dbReference type="EMBL" id="CM045769">
    <property type="protein sequence ID" value="KAI7995084.1"/>
    <property type="molecule type" value="Genomic_DNA"/>
</dbReference>
<gene>
    <name evidence="1" type="ORF">LOK49_LG11G01665</name>
</gene>
<dbReference type="Proteomes" id="UP001060215">
    <property type="component" value="Chromosome 12"/>
</dbReference>
<evidence type="ECO:0000313" key="1">
    <source>
        <dbReference type="EMBL" id="KAI7995084.1"/>
    </source>
</evidence>
<sequence length="84" mass="9794">MDVDNEMENLVPQVENRSSSPHHPQLDFSSTRNSENTIQVEEGNNDILMERVEFMARNQYERYHYEGEKVLTSQGKLMEKGMSS</sequence>
<reference evidence="1 2" key="1">
    <citation type="journal article" date="2022" name="Plant J.">
        <title>Chromosome-level genome of Camellia lanceoleosa provides a valuable resource for understanding genome evolution and self-incompatibility.</title>
        <authorList>
            <person name="Gong W."/>
            <person name="Xiao S."/>
            <person name="Wang L."/>
            <person name="Liao Z."/>
            <person name="Chang Y."/>
            <person name="Mo W."/>
            <person name="Hu G."/>
            <person name="Li W."/>
            <person name="Zhao G."/>
            <person name="Zhu H."/>
            <person name="Hu X."/>
            <person name="Ji K."/>
            <person name="Xiang X."/>
            <person name="Song Q."/>
            <person name="Yuan D."/>
            <person name="Jin S."/>
            <person name="Zhang L."/>
        </authorList>
    </citation>
    <scope>NUCLEOTIDE SEQUENCE [LARGE SCALE GENOMIC DNA]</scope>
    <source>
        <strain evidence="1">SQ_2022a</strain>
    </source>
</reference>
<keyword evidence="2" id="KW-1185">Reference proteome</keyword>
<protein>
    <submittedName>
        <fullName evidence="1">Uncharacterized protein</fullName>
    </submittedName>
</protein>
<accession>A0ACC0G2P0</accession>
<organism evidence="1 2">
    <name type="scientific">Camellia lanceoleosa</name>
    <dbReference type="NCBI Taxonomy" id="1840588"/>
    <lineage>
        <taxon>Eukaryota</taxon>
        <taxon>Viridiplantae</taxon>
        <taxon>Streptophyta</taxon>
        <taxon>Embryophyta</taxon>
        <taxon>Tracheophyta</taxon>
        <taxon>Spermatophyta</taxon>
        <taxon>Magnoliopsida</taxon>
        <taxon>eudicotyledons</taxon>
        <taxon>Gunneridae</taxon>
        <taxon>Pentapetalae</taxon>
        <taxon>asterids</taxon>
        <taxon>Ericales</taxon>
        <taxon>Theaceae</taxon>
        <taxon>Camellia</taxon>
    </lineage>
</organism>
<proteinExistence type="predicted"/>
<evidence type="ECO:0000313" key="2">
    <source>
        <dbReference type="Proteomes" id="UP001060215"/>
    </source>
</evidence>